<dbReference type="InterPro" id="IPR011032">
    <property type="entry name" value="GroES-like_sf"/>
</dbReference>
<keyword evidence="3" id="KW-1185">Reference proteome</keyword>
<sequence>MRAAHLHTCGEPPHPVTVDEPVAGEGQALVQVTAAPITPLDLLCASGTSYFGEPATPYVPGVQGVGVVRRSARLEAGTRVWFPTSAGMAPGDGGMAELAVVPDADLVPVTGALPDAQLAALGLSAIAAWTALSWRGELQPGERVLVLGSSGVVGTVALQAARLQGAAAVYAAAIEPAAGETARTLGADGFVQLRADDDPEDLAARMREVVGEVDLVLDPLCGVPSSAAALCLAPGGRLVNLGSSAGATASFSSAHLRSGSREVRGYTNNDLTAEQRYGALRHLEIHAQAGRITVPYEVFPLDEVATAWTRQLRGEVDGRAVISFG</sequence>
<gene>
    <name evidence="2" type="ORF">GCM10009606_02970</name>
</gene>
<protein>
    <submittedName>
        <fullName evidence="2">Zinc-binding dehydrogenase</fullName>
    </submittedName>
</protein>
<organism evidence="2 3">
    <name type="scientific">Nocardioides aquiterrae</name>
    <dbReference type="NCBI Taxonomy" id="203799"/>
    <lineage>
        <taxon>Bacteria</taxon>
        <taxon>Bacillati</taxon>
        <taxon>Actinomycetota</taxon>
        <taxon>Actinomycetes</taxon>
        <taxon>Propionibacteriales</taxon>
        <taxon>Nocardioidaceae</taxon>
        <taxon>Nocardioides</taxon>
    </lineage>
</organism>
<dbReference type="PANTHER" id="PTHR43677">
    <property type="entry name" value="SHORT-CHAIN DEHYDROGENASE/REDUCTASE"/>
    <property type="match status" value="1"/>
</dbReference>
<dbReference type="Pfam" id="PF08240">
    <property type="entry name" value="ADH_N"/>
    <property type="match status" value="1"/>
</dbReference>
<dbReference type="InterPro" id="IPR036291">
    <property type="entry name" value="NAD(P)-bd_dom_sf"/>
</dbReference>
<evidence type="ECO:0000313" key="3">
    <source>
        <dbReference type="Proteomes" id="UP001499979"/>
    </source>
</evidence>
<evidence type="ECO:0000259" key="1">
    <source>
        <dbReference type="SMART" id="SM00829"/>
    </source>
</evidence>
<dbReference type="Pfam" id="PF00107">
    <property type="entry name" value="ADH_zinc_N"/>
    <property type="match status" value="1"/>
</dbReference>
<dbReference type="SMART" id="SM00829">
    <property type="entry name" value="PKS_ER"/>
    <property type="match status" value="1"/>
</dbReference>
<feature type="domain" description="Enoyl reductase (ER)" evidence="1">
    <location>
        <begin position="10"/>
        <end position="322"/>
    </location>
</feature>
<dbReference type="EMBL" id="BAAAJE010000001">
    <property type="protein sequence ID" value="GAA1126718.1"/>
    <property type="molecule type" value="Genomic_DNA"/>
</dbReference>
<dbReference type="InterPro" id="IPR013154">
    <property type="entry name" value="ADH-like_N"/>
</dbReference>
<name>A0ABN1U7V6_9ACTN</name>
<dbReference type="InterPro" id="IPR013149">
    <property type="entry name" value="ADH-like_C"/>
</dbReference>
<dbReference type="Gene3D" id="3.90.180.10">
    <property type="entry name" value="Medium-chain alcohol dehydrogenases, catalytic domain"/>
    <property type="match status" value="1"/>
</dbReference>
<proteinExistence type="predicted"/>
<dbReference type="Proteomes" id="UP001499979">
    <property type="component" value="Unassembled WGS sequence"/>
</dbReference>
<accession>A0ABN1U7V6</accession>
<dbReference type="PANTHER" id="PTHR43677:SF4">
    <property type="entry name" value="QUINONE OXIDOREDUCTASE-LIKE PROTEIN 2"/>
    <property type="match status" value="1"/>
</dbReference>
<reference evidence="2 3" key="1">
    <citation type="journal article" date="2019" name="Int. J. Syst. Evol. Microbiol.">
        <title>The Global Catalogue of Microorganisms (GCM) 10K type strain sequencing project: providing services to taxonomists for standard genome sequencing and annotation.</title>
        <authorList>
            <consortium name="The Broad Institute Genomics Platform"/>
            <consortium name="The Broad Institute Genome Sequencing Center for Infectious Disease"/>
            <person name="Wu L."/>
            <person name="Ma J."/>
        </authorList>
    </citation>
    <scope>NUCLEOTIDE SEQUENCE [LARGE SCALE GENOMIC DNA]</scope>
    <source>
        <strain evidence="2 3">JCM 11813</strain>
    </source>
</reference>
<dbReference type="RefSeq" id="WP_343904997.1">
    <property type="nucleotide sequence ID" value="NZ_BAAAJE010000001.1"/>
</dbReference>
<dbReference type="InterPro" id="IPR051397">
    <property type="entry name" value="Zn-ADH-like_protein"/>
</dbReference>
<dbReference type="Gene3D" id="3.40.50.720">
    <property type="entry name" value="NAD(P)-binding Rossmann-like Domain"/>
    <property type="match status" value="1"/>
</dbReference>
<comment type="caution">
    <text evidence="2">The sequence shown here is derived from an EMBL/GenBank/DDBJ whole genome shotgun (WGS) entry which is preliminary data.</text>
</comment>
<evidence type="ECO:0000313" key="2">
    <source>
        <dbReference type="EMBL" id="GAA1126718.1"/>
    </source>
</evidence>
<dbReference type="InterPro" id="IPR020843">
    <property type="entry name" value="ER"/>
</dbReference>
<dbReference type="SUPFAM" id="SSF51735">
    <property type="entry name" value="NAD(P)-binding Rossmann-fold domains"/>
    <property type="match status" value="1"/>
</dbReference>
<dbReference type="SUPFAM" id="SSF50129">
    <property type="entry name" value="GroES-like"/>
    <property type="match status" value="1"/>
</dbReference>